<dbReference type="EMBL" id="KE525161">
    <property type="protein sequence ID" value="KFB42089.1"/>
    <property type="molecule type" value="Genomic_DNA"/>
</dbReference>
<sequence>MMTIYIIISQWIEPREAEKRGSQISRGNLTREVVRGHRGRGSIDWRGLKEDDQSMLMDEEAEQIRRMGHRIHAEPHQPYD</sequence>
<reference evidence="2" key="2">
    <citation type="submission" date="2020-05" db="UniProtKB">
        <authorList>
            <consortium name="EnsemblMetazoa"/>
        </authorList>
    </citation>
    <scope>IDENTIFICATION</scope>
</reference>
<evidence type="ECO:0000313" key="3">
    <source>
        <dbReference type="Proteomes" id="UP000030765"/>
    </source>
</evidence>
<gene>
    <name evidence="1" type="ORF">ZHAS_00009748</name>
</gene>
<dbReference type="EMBL" id="ATLV01017301">
    <property type="status" value="NOT_ANNOTATED_CDS"/>
    <property type="molecule type" value="Genomic_DNA"/>
</dbReference>
<protein>
    <submittedName>
        <fullName evidence="1 2">Uncharacterized protein</fullName>
    </submittedName>
</protein>
<dbReference type="Proteomes" id="UP000030765">
    <property type="component" value="Unassembled WGS sequence"/>
</dbReference>
<evidence type="ECO:0000313" key="2">
    <source>
        <dbReference type="EnsemblMetazoa" id="ASIC009748-PA"/>
    </source>
</evidence>
<reference evidence="1 3" key="1">
    <citation type="journal article" date="2014" name="BMC Genomics">
        <title>Genome sequence of Anopheles sinensis provides insight into genetics basis of mosquito competence for malaria parasites.</title>
        <authorList>
            <person name="Zhou D."/>
            <person name="Zhang D."/>
            <person name="Ding G."/>
            <person name="Shi L."/>
            <person name="Hou Q."/>
            <person name="Ye Y."/>
            <person name="Xu Y."/>
            <person name="Zhou H."/>
            <person name="Xiong C."/>
            <person name="Li S."/>
            <person name="Yu J."/>
            <person name="Hong S."/>
            <person name="Yu X."/>
            <person name="Zou P."/>
            <person name="Chen C."/>
            <person name="Chang X."/>
            <person name="Wang W."/>
            <person name="Lv Y."/>
            <person name="Sun Y."/>
            <person name="Ma L."/>
            <person name="Shen B."/>
            <person name="Zhu C."/>
        </authorList>
    </citation>
    <scope>NUCLEOTIDE SEQUENCE [LARGE SCALE GENOMIC DNA]</scope>
</reference>
<organism evidence="1">
    <name type="scientific">Anopheles sinensis</name>
    <name type="common">Mosquito</name>
    <dbReference type="NCBI Taxonomy" id="74873"/>
    <lineage>
        <taxon>Eukaryota</taxon>
        <taxon>Metazoa</taxon>
        <taxon>Ecdysozoa</taxon>
        <taxon>Arthropoda</taxon>
        <taxon>Hexapoda</taxon>
        <taxon>Insecta</taxon>
        <taxon>Pterygota</taxon>
        <taxon>Neoptera</taxon>
        <taxon>Endopterygota</taxon>
        <taxon>Diptera</taxon>
        <taxon>Nematocera</taxon>
        <taxon>Culicoidea</taxon>
        <taxon>Culicidae</taxon>
        <taxon>Anophelinae</taxon>
        <taxon>Anopheles</taxon>
    </lineage>
</organism>
<dbReference type="AlphaFoldDB" id="A0A084VVU5"/>
<accession>A0A084VVU5</accession>
<proteinExistence type="predicted"/>
<keyword evidence="3" id="KW-1185">Reference proteome</keyword>
<dbReference type="EnsemblMetazoa" id="ASIC009748-RA">
    <property type="protein sequence ID" value="ASIC009748-PA"/>
    <property type="gene ID" value="ASIC009748"/>
</dbReference>
<evidence type="ECO:0000313" key="1">
    <source>
        <dbReference type="EMBL" id="KFB42089.1"/>
    </source>
</evidence>
<dbReference type="VEuPathDB" id="VectorBase:ASIC009748"/>
<name>A0A084VVU5_ANOSI</name>